<dbReference type="PANTHER" id="PTHR21539">
    <property type="entry name" value="SAGA-ASSOCIATED FACTOR 29"/>
    <property type="match status" value="1"/>
</dbReference>
<dbReference type="AlphaFoldDB" id="A0AAF0JDF7"/>
<keyword evidence="4" id="KW-1185">Reference proteome</keyword>
<sequence length="310" mass="34500">MVIRGRVSTTASSQGDLQIWQSICSQLKSLENARNSSISAYKRLERTRAESPSKNLEGIYNVVENCILDEQRAIGGAMEQLNILIALRQAPNDLANDVRRRKRKADDTMDVSVERANDAKIQVTPENRRLRRSSSTQMRRDSDGEVRPTVQPAAVALQRGRKVAFRQPQRSDGRIVEEGDVWIMATVVSSVNNDPRRYIVQDAEDEGTSGPTYNTTLKSIAPLPNSLETLPMDNYQPGSRVLALYPDTSCFYNATIQGGGPALSASIPRARQQKREKDLLHAPYQVMFDDDGADIKLVPAYLVVEPPTDD</sequence>
<accession>A0AAF0JDF7</accession>
<evidence type="ECO:0000313" key="4">
    <source>
        <dbReference type="Proteomes" id="UP001214628"/>
    </source>
</evidence>
<dbReference type="Pfam" id="PF07039">
    <property type="entry name" value="SGF29_Tudor"/>
    <property type="match status" value="1"/>
</dbReference>
<organism evidence="3 4">
    <name type="scientific">Malassezia psittaci</name>
    <dbReference type="NCBI Taxonomy" id="1821823"/>
    <lineage>
        <taxon>Eukaryota</taxon>
        <taxon>Fungi</taxon>
        <taxon>Dikarya</taxon>
        <taxon>Basidiomycota</taxon>
        <taxon>Ustilaginomycotina</taxon>
        <taxon>Malasseziomycetes</taxon>
        <taxon>Malasseziales</taxon>
        <taxon>Malasseziaceae</taxon>
        <taxon>Malassezia</taxon>
    </lineage>
</organism>
<dbReference type="PANTHER" id="PTHR21539:SF0">
    <property type="entry name" value="SAGA-ASSOCIATED FACTOR 29"/>
    <property type="match status" value="1"/>
</dbReference>
<gene>
    <name evidence="3" type="ORF">MPSI1_001593</name>
</gene>
<feature type="domain" description="SGF29 C-terminal" evidence="2">
    <location>
        <begin position="153"/>
        <end position="310"/>
    </location>
</feature>
<dbReference type="EMBL" id="CP118376">
    <property type="protein sequence ID" value="WFD42942.1"/>
    <property type="molecule type" value="Genomic_DNA"/>
</dbReference>
<evidence type="ECO:0000256" key="1">
    <source>
        <dbReference type="SAM" id="MobiDB-lite"/>
    </source>
</evidence>
<dbReference type="Proteomes" id="UP001214628">
    <property type="component" value="Chromosome 2"/>
</dbReference>
<protein>
    <recommendedName>
        <fullName evidence="2">SGF29 C-terminal domain-containing protein</fullName>
    </recommendedName>
</protein>
<proteinExistence type="predicted"/>
<evidence type="ECO:0000259" key="2">
    <source>
        <dbReference type="PROSITE" id="PS51518"/>
    </source>
</evidence>
<dbReference type="InterPro" id="IPR047288">
    <property type="entry name" value="Tudor_SGF29_rpt1"/>
</dbReference>
<dbReference type="InterPro" id="IPR037802">
    <property type="entry name" value="SGF29"/>
</dbReference>
<dbReference type="CDD" id="cd20393">
    <property type="entry name" value="Tudor_SGF29_rpt1"/>
    <property type="match status" value="1"/>
</dbReference>
<evidence type="ECO:0000313" key="3">
    <source>
        <dbReference type="EMBL" id="WFD42942.1"/>
    </source>
</evidence>
<feature type="region of interest" description="Disordered" evidence="1">
    <location>
        <begin position="127"/>
        <end position="148"/>
    </location>
</feature>
<reference evidence="3" key="1">
    <citation type="submission" date="2023-02" db="EMBL/GenBank/DDBJ databases">
        <title>Mating type loci evolution in Malassezia.</title>
        <authorList>
            <person name="Coelho M.A."/>
        </authorList>
    </citation>
    <scope>NUCLEOTIDE SEQUENCE</scope>
    <source>
        <strain evidence="3">CBS 14136</strain>
    </source>
</reference>
<name>A0AAF0JDF7_9BASI</name>
<dbReference type="Gene3D" id="2.30.30.140">
    <property type="match status" value="2"/>
</dbReference>
<dbReference type="GO" id="GO:0000124">
    <property type="term" value="C:SAGA complex"/>
    <property type="evidence" value="ECO:0007669"/>
    <property type="project" value="InterPro"/>
</dbReference>
<dbReference type="PROSITE" id="PS51518">
    <property type="entry name" value="SGF29_C"/>
    <property type="match status" value="1"/>
</dbReference>
<dbReference type="InterPro" id="IPR010750">
    <property type="entry name" value="SGF29_tudor-like_dom"/>
</dbReference>